<dbReference type="SFLD" id="SFLDS00003">
    <property type="entry name" value="Haloacid_Dehalogenase"/>
    <property type="match status" value="1"/>
</dbReference>
<feature type="transmembrane region" description="Helical" evidence="16">
    <location>
        <begin position="316"/>
        <end position="342"/>
    </location>
</feature>
<dbReference type="FunFam" id="3.40.1110.10:FF:000188">
    <property type="entry name" value="Phospholipid-transporting ATPase"/>
    <property type="match status" value="1"/>
</dbReference>
<dbReference type="PRINTS" id="PR00119">
    <property type="entry name" value="CATATPASE"/>
</dbReference>
<feature type="binding site" evidence="14">
    <location>
        <position position="556"/>
    </location>
    <ligand>
        <name>ATP</name>
        <dbReference type="ChEBI" id="CHEBI:30616"/>
    </ligand>
</feature>
<feature type="transmembrane region" description="Helical" evidence="16">
    <location>
        <begin position="1047"/>
        <end position="1070"/>
    </location>
</feature>
<dbReference type="GO" id="GO:0005524">
    <property type="term" value="F:ATP binding"/>
    <property type="evidence" value="ECO:0007669"/>
    <property type="project" value="UniProtKB-UniRule"/>
</dbReference>
<dbReference type="NCBIfam" id="TIGR01494">
    <property type="entry name" value="ATPase_P-type"/>
    <property type="match status" value="1"/>
</dbReference>
<dbReference type="InterPro" id="IPR032630">
    <property type="entry name" value="P_typ_ATPase_c"/>
</dbReference>
<evidence type="ECO:0000313" key="20">
    <source>
        <dbReference type="EMBL" id="KAF4103284.1"/>
    </source>
</evidence>
<dbReference type="PANTHER" id="PTHR24092">
    <property type="entry name" value="PROBABLE PHOSPHOLIPID-TRANSPORTING ATPASE"/>
    <property type="match status" value="1"/>
</dbReference>
<dbReference type="SUPFAM" id="SSF81665">
    <property type="entry name" value="Calcium ATPase, transmembrane domain M"/>
    <property type="match status" value="1"/>
</dbReference>
<dbReference type="FunFam" id="2.70.150.10:FF:000025">
    <property type="entry name" value="Phospholipid-transporting ATPase"/>
    <property type="match status" value="1"/>
</dbReference>
<evidence type="ECO:0000256" key="6">
    <source>
        <dbReference type="ARBA" id="ARBA00022741"/>
    </source>
</evidence>
<dbReference type="PANTHER" id="PTHR24092:SF46">
    <property type="entry name" value="PHOSPHOLIPID-TRANSPORTING ATPASE ID"/>
    <property type="match status" value="1"/>
</dbReference>
<feature type="binding site" evidence="14">
    <location>
        <position position="392"/>
    </location>
    <ligand>
        <name>ATP</name>
        <dbReference type="ChEBI" id="CHEBI:30616"/>
    </ligand>
</feature>
<dbReference type="Pfam" id="PF13246">
    <property type="entry name" value="Cation_ATPase"/>
    <property type="match status" value="1"/>
</dbReference>
<dbReference type="SUPFAM" id="SSF81660">
    <property type="entry name" value="Metal cation-transporting ATPase, ATP-binding domain N"/>
    <property type="match status" value="1"/>
</dbReference>
<feature type="transmembrane region" description="Helical" evidence="16">
    <location>
        <begin position="978"/>
        <end position="997"/>
    </location>
</feature>
<dbReference type="Gene3D" id="2.70.150.10">
    <property type="entry name" value="Calcium-transporting ATPase, cytoplasmic transduction domain A"/>
    <property type="match status" value="1"/>
</dbReference>
<dbReference type="Pfam" id="PF16212">
    <property type="entry name" value="PhoLip_ATPase_C"/>
    <property type="match status" value="1"/>
</dbReference>
<dbReference type="InterPro" id="IPR036412">
    <property type="entry name" value="HAD-like_sf"/>
</dbReference>
<dbReference type="InterPro" id="IPR023299">
    <property type="entry name" value="ATPase_P-typ_cyto_dom_N"/>
</dbReference>
<feature type="binding site" evidence="14">
    <location>
        <position position="590"/>
    </location>
    <ligand>
        <name>ATP</name>
        <dbReference type="ChEBI" id="CHEBI:30616"/>
    </ligand>
</feature>
<evidence type="ECO:0000256" key="4">
    <source>
        <dbReference type="ARBA" id="ARBA00022692"/>
    </source>
</evidence>
<evidence type="ECO:0000256" key="16">
    <source>
        <dbReference type="RuleBase" id="RU362033"/>
    </source>
</evidence>
<evidence type="ECO:0000256" key="8">
    <source>
        <dbReference type="ARBA" id="ARBA00022842"/>
    </source>
</evidence>
<organism evidence="20 21">
    <name type="scientific">Onychostoma macrolepis</name>
    <dbReference type="NCBI Taxonomy" id="369639"/>
    <lineage>
        <taxon>Eukaryota</taxon>
        <taxon>Metazoa</taxon>
        <taxon>Chordata</taxon>
        <taxon>Craniata</taxon>
        <taxon>Vertebrata</taxon>
        <taxon>Euteleostomi</taxon>
        <taxon>Actinopterygii</taxon>
        <taxon>Neopterygii</taxon>
        <taxon>Teleostei</taxon>
        <taxon>Ostariophysi</taxon>
        <taxon>Cypriniformes</taxon>
        <taxon>Cyprinidae</taxon>
        <taxon>Acrossocheilinae</taxon>
        <taxon>Onychostoma</taxon>
    </lineage>
</organism>
<keyword evidence="7 14" id="KW-0067">ATP-binding</keyword>
<dbReference type="SUPFAM" id="SSF81653">
    <property type="entry name" value="Calcium ATPase, transduction domain A"/>
    <property type="match status" value="1"/>
</dbReference>
<feature type="binding site" evidence="15">
    <location>
        <position position="390"/>
    </location>
    <ligand>
        <name>Mg(2+)</name>
        <dbReference type="ChEBI" id="CHEBI:18420"/>
    </ligand>
</feature>
<dbReference type="GO" id="GO:0005886">
    <property type="term" value="C:plasma membrane"/>
    <property type="evidence" value="ECO:0007669"/>
    <property type="project" value="TreeGrafter"/>
</dbReference>
<feature type="binding site" evidence="14">
    <location>
        <position position="671"/>
    </location>
    <ligand>
        <name>ATP</name>
        <dbReference type="ChEBI" id="CHEBI:30616"/>
    </ligand>
</feature>
<keyword evidence="4 16" id="KW-0812">Transmembrane</keyword>
<feature type="binding site" evidence="15">
    <location>
        <position position="838"/>
    </location>
    <ligand>
        <name>Mg(2+)</name>
        <dbReference type="ChEBI" id="CHEBI:18420"/>
    </ligand>
</feature>
<feature type="compositionally biased region" description="Polar residues" evidence="17">
    <location>
        <begin position="1215"/>
        <end position="1228"/>
    </location>
</feature>
<evidence type="ECO:0000259" key="19">
    <source>
        <dbReference type="Pfam" id="PF16212"/>
    </source>
</evidence>
<evidence type="ECO:0000256" key="5">
    <source>
        <dbReference type="ARBA" id="ARBA00022723"/>
    </source>
</evidence>
<keyword evidence="11 16" id="KW-0472">Membrane</keyword>
<evidence type="ECO:0000256" key="14">
    <source>
        <dbReference type="PIRSR" id="PIRSR606539-2"/>
    </source>
</evidence>
<feature type="region of interest" description="Disordered" evidence="17">
    <location>
        <begin position="1211"/>
        <end position="1259"/>
    </location>
</feature>
<feature type="transmembrane region" description="Helical" evidence="16">
    <location>
        <begin position="1090"/>
        <end position="1111"/>
    </location>
</feature>
<feature type="compositionally biased region" description="Low complexity" evidence="17">
    <location>
        <begin position="1229"/>
        <end position="1245"/>
    </location>
</feature>
<comment type="caution">
    <text evidence="20">The sequence shown here is derived from an EMBL/GenBank/DDBJ whole genome shotgun (WGS) entry which is preliminary data.</text>
</comment>
<dbReference type="InterPro" id="IPR018303">
    <property type="entry name" value="ATPase_P-typ_P_site"/>
</dbReference>
<feature type="transmembrane region" description="Helical" evidence="16">
    <location>
        <begin position="895"/>
        <end position="916"/>
    </location>
</feature>
<dbReference type="GO" id="GO:0000287">
    <property type="term" value="F:magnesium ion binding"/>
    <property type="evidence" value="ECO:0007669"/>
    <property type="project" value="UniProtKB-UniRule"/>
</dbReference>
<comment type="subcellular location">
    <subcellularLocation>
        <location evidence="2 16">Membrane</location>
        <topology evidence="2 16">Multi-pass membrane protein</topology>
    </subcellularLocation>
</comment>
<feature type="binding site" evidence="14">
    <location>
        <position position="841"/>
    </location>
    <ligand>
        <name>ATP</name>
        <dbReference type="ChEBI" id="CHEBI:30616"/>
    </ligand>
</feature>
<evidence type="ECO:0000259" key="18">
    <source>
        <dbReference type="Pfam" id="PF16209"/>
    </source>
</evidence>
<dbReference type="GO" id="GO:0016887">
    <property type="term" value="F:ATP hydrolysis activity"/>
    <property type="evidence" value="ECO:0007669"/>
    <property type="project" value="InterPro"/>
</dbReference>
<dbReference type="Proteomes" id="UP000579812">
    <property type="component" value="Unassembled WGS sequence"/>
</dbReference>
<keyword evidence="21" id="KW-1185">Reference proteome</keyword>
<dbReference type="NCBIfam" id="TIGR01652">
    <property type="entry name" value="ATPase-Plipid"/>
    <property type="match status" value="1"/>
</dbReference>
<dbReference type="FunFam" id="3.40.50.1000:FF:000001">
    <property type="entry name" value="Phospholipid-transporting ATPase IC"/>
    <property type="match status" value="1"/>
</dbReference>
<keyword evidence="10 16" id="KW-1133">Transmembrane helix</keyword>
<evidence type="ECO:0000256" key="2">
    <source>
        <dbReference type="ARBA" id="ARBA00004141"/>
    </source>
</evidence>
<feature type="binding site" evidence="14">
    <location>
        <position position="812"/>
    </location>
    <ligand>
        <name>ATP</name>
        <dbReference type="ChEBI" id="CHEBI:30616"/>
    </ligand>
</feature>
<evidence type="ECO:0000256" key="9">
    <source>
        <dbReference type="ARBA" id="ARBA00022967"/>
    </source>
</evidence>
<evidence type="ECO:0000256" key="11">
    <source>
        <dbReference type="ARBA" id="ARBA00023136"/>
    </source>
</evidence>
<name>A0A7J6C8D7_9TELE</name>
<feature type="domain" description="P-type ATPase N-terminal" evidence="18">
    <location>
        <begin position="14"/>
        <end position="80"/>
    </location>
</feature>
<dbReference type="GO" id="GO:0007030">
    <property type="term" value="P:Golgi organization"/>
    <property type="evidence" value="ECO:0007669"/>
    <property type="project" value="TreeGrafter"/>
</dbReference>
<reference evidence="20 21" key="1">
    <citation type="submission" date="2020-04" db="EMBL/GenBank/DDBJ databases">
        <title>Chromosome-level genome assembly of a cyprinid fish Onychostoma macrolepis by integration of Nanopore Sequencing, Bionano and Hi-C technology.</title>
        <authorList>
            <person name="Wang D."/>
        </authorList>
    </citation>
    <scope>NUCLEOTIDE SEQUENCE [LARGE SCALE GENOMIC DNA]</scope>
    <source>
        <strain evidence="20">SWU-2019</strain>
        <tissue evidence="20">Muscle</tissue>
    </source>
</reference>
<evidence type="ECO:0000256" key="7">
    <source>
        <dbReference type="ARBA" id="ARBA00022840"/>
    </source>
</evidence>
<dbReference type="InterPro" id="IPR008250">
    <property type="entry name" value="ATPase_P-typ_transduc_dom_A_sf"/>
</dbReference>
<sequence>MFRKRPPPEEERRVRANDREYNEKFQYASNCIMTSKYNIITFLPVNLFEQFQEVANTYFLFLLILQLIPQISSLSWFTTIVPLVLVLSITAVKDATDDYFRHKSDNQVNNRQSQVLIGGILQKEKWMNVRVGDIIKLENKQFVAADLLLLSSSEPHGLCYIETAELDGETNMKVRQSLSVTSELGDPNNLAQFDGEVVCEPPNNKLDRFCGTLYWKDCKYSLSNQNMLLRGCVLRNTESCYGLVIFAGPDTKLMQNSGRTKFKRTSIDRLMNTLVLWIFGFLVCMGVILAIGDAIWEKEVGALFQSFLPWDPPVDNFLFSAFLSFWSYVIILNTVVPISLYVSVEVIRLGHSYFINWDRRMFCSCSNTAAEARTTTLNEELGQVEYIFSDKTGTLTQNIMTFNKCSINGHTYGEVMNILGAQQKRVQPLDFSAWNPLADRDFCFYDQSLLEAVMVGEPAVHEFFRVLSLCHTVMSEEKSEGELLYKAQSPDEGALVTAARNFGFVFRSRTPGTVTTQELGKAVTYTLLAILDFNNIRKRMSVIVRNPEGRIRLYCKGADTVLFERLHSCNHELMNITSDHLNEYAGDGLRTLAVAYRDLSEEQWEEWSERFRGADKATDCRDDRLAAAYEEIEQDMMLLGATAIEDKLQEGVPETIAILSLANIKIWVLTGDKQETAVNIGYSCKMLTDDMTEIFIVNGHTVQSVREELRKARERMLESTRTRDGGKEAEAQGWGGACAFGNGCGGGGAANWMPDESKCPPPKAPPPSLLESISGEFALIISGHSLAHALEADMEREFLETACACRAVICCRVTPLQKALVVELVKRHKKAVTLAIGDGANDVSMIKTAHIGVGISGQEGIQAVLASDYSFSQFRFLQRLLLVHGRWSYLRMCRFLCYFFYKNFAFTMVHFWFGFFCGFSAQTVYDQYFITLYNIVYTSLPVLAMGIFDQDVPEQRSLEYPKLYEPGQLNLLFNKREFFICIAQGIYTSVVLFFIPYGVLSHATQSNGVPLADYQTFAVTTATALVIVVSVQIALDTGYWTAINHFFIWGSLGTYFTILFVMHSSILFNIFPKQFHFLGSAHNTLGQPVVWLTIALATVICIAPVLAFRFLKLDLKPQLSDTVRYTQLVLQKKRKPGGRAGRGVGGAGVASGSTLGRLGRGGSRRSGYAFAHQEGFGELITSGKNMRLSSLALATFASRHSSSWIDTLRRKKHANSTSAQNTLPTGEDSTASSQAPPLSTSSSAAGEAEQPSNELVLTHSPDDIALSVIRCSEREVGKCSTATVQEAPFVWKGTGARISGTNSPGPPPIAEETSSGE</sequence>
<dbReference type="GO" id="GO:0140345">
    <property type="term" value="F:phosphatidylcholine flippase activity"/>
    <property type="evidence" value="ECO:0007669"/>
    <property type="project" value="UniProtKB-ARBA"/>
</dbReference>
<dbReference type="PROSITE" id="PS00154">
    <property type="entry name" value="ATPASE_E1_E2"/>
    <property type="match status" value="1"/>
</dbReference>
<dbReference type="Gene3D" id="3.40.1110.10">
    <property type="entry name" value="Calcium-transporting ATPase, cytoplasmic domain N"/>
    <property type="match status" value="1"/>
</dbReference>
<comment type="cofactor">
    <cofactor evidence="1 15">
        <name>Mg(2+)</name>
        <dbReference type="ChEBI" id="CHEBI:18420"/>
    </cofactor>
</comment>
<dbReference type="InterPro" id="IPR044492">
    <property type="entry name" value="P_typ_ATPase_HD_dom"/>
</dbReference>
<accession>A0A7J6C8D7</accession>
<dbReference type="InterPro" id="IPR001757">
    <property type="entry name" value="P_typ_ATPase"/>
</dbReference>
<evidence type="ECO:0000256" key="1">
    <source>
        <dbReference type="ARBA" id="ARBA00001946"/>
    </source>
</evidence>
<feature type="transmembrane region" description="Helical" evidence="16">
    <location>
        <begin position="1017"/>
        <end position="1035"/>
    </location>
</feature>
<feature type="domain" description="P-type ATPase C-terminal" evidence="19">
    <location>
        <begin position="864"/>
        <end position="1117"/>
    </location>
</feature>
<dbReference type="InterPro" id="IPR006539">
    <property type="entry name" value="P-type_ATPase_IV"/>
</dbReference>
<feature type="binding site" evidence="14">
    <location>
        <position position="492"/>
    </location>
    <ligand>
        <name>ATP</name>
        <dbReference type="ChEBI" id="CHEBI:30616"/>
    </ligand>
</feature>
<feature type="binding site" evidence="14">
    <location>
        <position position="672"/>
    </location>
    <ligand>
        <name>ATP</name>
        <dbReference type="ChEBI" id="CHEBI:30616"/>
    </ligand>
</feature>
<evidence type="ECO:0000313" key="21">
    <source>
        <dbReference type="Proteomes" id="UP000579812"/>
    </source>
</evidence>
<dbReference type="CDD" id="cd02073">
    <property type="entry name" value="P-type_ATPase_APLT_Dnf-like"/>
    <property type="match status" value="1"/>
</dbReference>
<feature type="transmembrane region" description="Helical" evidence="16">
    <location>
        <begin position="928"/>
        <end position="948"/>
    </location>
</feature>
<proteinExistence type="inferred from homology"/>
<comment type="similarity">
    <text evidence="3 16">Belongs to the cation transport ATPase (P-type) (TC 3.A.3) family. Type IV subfamily.</text>
</comment>
<feature type="binding site" evidence="14">
    <location>
        <position position="842"/>
    </location>
    <ligand>
        <name>ATP</name>
        <dbReference type="ChEBI" id="CHEBI:30616"/>
    </ligand>
</feature>
<keyword evidence="5 15" id="KW-0479">Metal-binding</keyword>
<keyword evidence="6 14" id="KW-0547">Nucleotide-binding</keyword>
<feature type="binding site" evidence="14">
    <location>
        <position position="390"/>
    </location>
    <ligand>
        <name>ATP</name>
        <dbReference type="ChEBI" id="CHEBI:30616"/>
    </ligand>
</feature>
<keyword evidence="9 16" id="KW-1278">Translocase</keyword>
<evidence type="ECO:0000256" key="15">
    <source>
        <dbReference type="PIRSR" id="PIRSR606539-3"/>
    </source>
</evidence>
<dbReference type="InterPro" id="IPR023298">
    <property type="entry name" value="ATPase_P-typ_TM_dom_sf"/>
</dbReference>
<feature type="binding site" evidence="14">
    <location>
        <position position="670"/>
    </location>
    <ligand>
        <name>ATP</name>
        <dbReference type="ChEBI" id="CHEBI:30616"/>
    </ligand>
</feature>
<evidence type="ECO:0000256" key="13">
    <source>
        <dbReference type="PIRSR" id="PIRSR606539-1"/>
    </source>
</evidence>
<keyword evidence="8 15" id="KW-0460">Magnesium</keyword>
<dbReference type="GO" id="GO:0005802">
    <property type="term" value="C:trans-Golgi network"/>
    <property type="evidence" value="ECO:0007669"/>
    <property type="project" value="TreeGrafter"/>
</dbReference>
<feature type="transmembrane region" description="Helical" evidence="16">
    <location>
        <begin position="274"/>
        <end position="296"/>
    </location>
</feature>
<dbReference type="InterPro" id="IPR032631">
    <property type="entry name" value="P-type_ATPase_N"/>
</dbReference>
<feature type="region of interest" description="Disordered" evidence="17">
    <location>
        <begin position="1292"/>
        <end position="1317"/>
    </location>
</feature>
<dbReference type="SFLD" id="SFLDG00002">
    <property type="entry name" value="C1.7:_P-type_atpase_like"/>
    <property type="match status" value="1"/>
</dbReference>
<dbReference type="InterPro" id="IPR023214">
    <property type="entry name" value="HAD_sf"/>
</dbReference>
<feature type="active site" description="4-aspartylphosphate intermediate" evidence="13">
    <location>
        <position position="390"/>
    </location>
</feature>
<feature type="transmembrane region" description="Helical" evidence="16">
    <location>
        <begin position="74"/>
        <end position="92"/>
    </location>
</feature>
<dbReference type="SFLD" id="SFLDF00027">
    <property type="entry name" value="p-type_atpase"/>
    <property type="match status" value="1"/>
</dbReference>
<comment type="catalytic activity">
    <reaction evidence="12 16">
        <text>ATP + H2O + phospholipidSide 1 = ADP + phosphate + phospholipidSide 2.</text>
        <dbReference type="EC" id="7.6.2.1"/>
    </reaction>
</comment>
<evidence type="ECO:0000256" key="12">
    <source>
        <dbReference type="ARBA" id="ARBA00034036"/>
    </source>
</evidence>
<dbReference type="Gene3D" id="3.40.50.1000">
    <property type="entry name" value="HAD superfamily/HAD-like"/>
    <property type="match status" value="1"/>
</dbReference>
<feature type="binding site" evidence="15">
    <location>
        <position position="392"/>
    </location>
    <ligand>
        <name>Mg(2+)</name>
        <dbReference type="ChEBI" id="CHEBI:18420"/>
    </ligand>
</feature>
<protein>
    <recommendedName>
        <fullName evidence="16">Phospholipid-transporting ATPase</fullName>
        <ecNumber evidence="16">7.6.2.1</ecNumber>
    </recommendedName>
</protein>
<feature type="binding site" evidence="14">
    <location>
        <position position="391"/>
    </location>
    <ligand>
        <name>ATP</name>
        <dbReference type="ChEBI" id="CHEBI:30616"/>
    </ligand>
</feature>
<feature type="binding site" evidence="14">
    <location>
        <position position="818"/>
    </location>
    <ligand>
        <name>ATP</name>
        <dbReference type="ChEBI" id="CHEBI:30616"/>
    </ligand>
</feature>
<dbReference type="GO" id="GO:0045332">
    <property type="term" value="P:phospholipid translocation"/>
    <property type="evidence" value="ECO:0007669"/>
    <property type="project" value="TreeGrafter"/>
</dbReference>
<dbReference type="SUPFAM" id="SSF56784">
    <property type="entry name" value="HAD-like"/>
    <property type="match status" value="1"/>
</dbReference>
<feature type="binding site" evidence="14">
    <location>
        <position position="533"/>
    </location>
    <ligand>
        <name>ATP</name>
        <dbReference type="ChEBI" id="CHEBI:30616"/>
    </ligand>
</feature>
<evidence type="ECO:0000256" key="17">
    <source>
        <dbReference type="SAM" id="MobiDB-lite"/>
    </source>
</evidence>
<dbReference type="EMBL" id="JAAMOB010000016">
    <property type="protein sequence ID" value="KAF4103284.1"/>
    <property type="molecule type" value="Genomic_DNA"/>
</dbReference>
<evidence type="ECO:0000256" key="3">
    <source>
        <dbReference type="ARBA" id="ARBA00008109"/>
    </source>
</evidence>
<feature type="binding site" evidence="15">
    <location>
        <position position="842"/>
    </location>
    <ligand>
        <name>Mg(2+)</name>
        <dbReference type="ChEBI" id="CHEBI:18420"/>
    </ligand>
</feature>
<gene>
    <name evidence="20" type="ORF">G5714_016167</name>
</gene>
<dbReference type="EC" id="7.6.2.1" evidence="16"/>
<evidence type="ECO:0000256" key="10">
    <source>
        <dbReference type="ARBA" id="ARBA00022989"/>
    </source>
</evidence>
<dbReference type="Pfam" id="PF16209">
    <property type="entry name" value="PhoLip_ATPase_N"/>
    <property type="match status" value="1"/>
</dbReference>